<dbReference type="GO" id="GO:0005524">
    <property type="term" value="F:ATP binding"/>
    <property type="evidence" value="ECO:0007669"/>
    <property type="project" value="UniProtKB-KW"/>
</dbReference>
<keyword evidence="1" id="KW-0378">Hydrolase</keyword>
<reference evidence="6" key="2">
    <citation type="submission" date="2019-09" db="UniProtKB">
        <authorList>
            <consortium name="WormBaseParasite"/>
        </authorList>
    </citation>
    <scope>IDENTIFICATION</scope>
</reference>
<comment type="similarity">
    <text evidence="1">Belongs to the helicase family.</text>
</comment>
<dbReference type="Pfam" id="PF21530">
    <property type="entry name" value="Pif1_2B_dom"/>
    <property type="match status" value="1"/>
</dbReference>
<dbReference type="AlphaFoldDB" id="A0A183GPR5"/>
<dbReference type="GO" id="GO:0006310">
    <property type="term" value="P:DNA recombination"/>
    <property type="evidence" value="ECO:0007669"/>
    <property type="project" value="UniProtKB-KW"/>
</dbReference>
<dbReference type="Pfam" id="PF05970">
    <property type="entry name" value="PIF1"/>
    <property type="match status" value="1"/>
</dbReference>
<gene>
    <name evidence="4" type="ORF">HPBE_LOCUS24684</name>
</gene>
<comment type="cofactor">
    <cofactor evidence="1">
        <name>Mg(2+)</name>
        <dbReference type="ChEBI" id="CHEBI:18420"/>
    </cofactor>
</comment>
<name>A0A183GPR5_HELPZ</name>
<dbReference type="OrthoDB" id="272985at2759"/>
<keyword evidence="1" id="KW-0547">Nucleotide-binding</keyword>
<dbReference type="InterPro" id="IPR027417">
    <property type="entry name" value="P-loop_NTPase"/>
</dbReference>
<dbReference type="GO" id="GO:0006281">
    <property type="term" value="P:DNA repair"/>
    <property type="evidence" value="ECO:0007669"/>
    <property type="project" value="UniProtKB-KW"/>
</dbReference>
<accession>A0A183GPR5</accession>
<evidence type="ECO:0000256" key="1">
    <source>
        <dbReference type="RuleBase" id="RU363044"/>
    </source>
</evidence>
<sequence length="491" mass="55395">MCEQLKEFFTLCFCLRQRLKGTLQTHIFLFNHYMKPQASICLRNFAVILSSSVTLWKLHKEDFMEDFVLNGDTTDVAEFKAFYDIAERISTLGKNYRAYLNIDIQQLFVGDLQVDVDQYNRIGEGPGGSARRKRILNVAWTGIAAKLLPNGRSVISAFHSLVDHRSPSSGTKRQSKEVKTLRAYGTQALEAVNSLLQDIMQKNEPFGGKIMLLGEDFGQVLPVAEKGSRRDFVEVCPKMSVLWPLFKIHKLTTNGLLNDNDYSHREWLPHIGNVKIPTDESGHIKVPDDLICEGDVAEAIFGEALNGGNSDFWELAILTPRNVDALRMNDYVPDRDKVVFLSEDEAIVEHPSDALNFPTKLLNKITPTGMPPHALNFKVGCIVMVLRNLDVSNFLAVKHALYRRVLVCEHAVGSRKGSQVLIPRIDCYFSQNLPFRLMRRQFPIRLSFAMTINRSQGQSLSKIGVALYDPIFALAHCMLPFLAHEAATELL</sequence>
<dbReference type="EMBL" id="UZAH01036689">
    <property type="protein sequence ID" value="VDP46694.1"/>
    <property type="molecule type" value="Genomic_DNA"/>
</dbReference>
<keyword evidence="5" id="KW-1185">Reference proteome</keyword>
<dbReference type="WBParaSite" id="HPBE_0002468501-mRNA-1">
    <property type="protein sequence ID" value="HPBE_0002468501-mRNA-1"/>
    <property type="gene ID" value="HPBE_0002468501"/>
</dbReference>
<dbReference type="InterPro" id="IPR010285">
    <property type="entry name" value="DNA_helicase_pif1-like_DEAD"/>
</dbReference>
<comment type="catalytic activity">
    <reaction evidence="1">
        <text>ATP + H2O = ADP + phosphate + H(+)</text>
        <dbReference type="Rhea" id="RHEA:13065"/>
        <dbReference type="ChEBI" id="CHEBI:15377"/>
        <dbReference type="ChEBI" id="CHEBI:15378"/>
        <dbReference type="ChEBI" id="CHEBI:30616"/>
        <dbReference type="ChEBI" id="CHEBI:43474"/>
        <dbReference type="ChEBI" id="CHEBI:456216"/>
        <dbReference type="EC" id="5.6.2.3"/>
    </reaction>
</comment>
<dbReference type="PANTHER" id="PTHR10492">
    <property type="match status" value="1"/>
</dbReference>
<keyword evidence="1" id="KW-0067">ATP-binding</keyword>
<evidence type="ECO:0000313" key="6">
    <source>
        <dbReference type="WBParaSite" id="HPBE_0002468501-mRNA-1"/>
    </source>
</evidence>
<feature type="domain" description="DNA helicase Pif1-like 2B" evidence="3">
    <location>
        <begin position="361"/>
        <end position="393"/>
    </location>
</feature>
<evidence type="ECO:0000259" key="2">
    <source>
        <dbReference type="Pfam" id="PF05970"/>
    </source>
</evidence>
<dbReference type="SUPFAM" id="SSF52540">
    <property type="entry name" value="P-loop containing nucleoside triphosphate hydrolases"/>
    <property type="match status" value="1"/>
</dbReference>
<dbReference type="InterPro" id="IPR049163">
    <property type="entry name" value="Pif1-like_2B_dom"/>
</dbReference>
<dbReference type="GO" id="GO:0043139">
    <property type="term" value="F:5'-3' DNA helicase activity"/>
    <property type="evidence" value="ECO:0007669"/>
    <property type="project" value="UniProtKB-EC"/>
</dbReference>
<evidence type="ECO:0000313" key="5">
    <source>
        <dbReference type="Proteomes" id="UP000050761"/>
    </source>
</evidence>
<dbReference type="GO" id="GO:0000723">
    <property type="term" value="P:telomere maintenance"/>
    <property type="evidence" value="ECO:0007669"/>
    <property type="project" value="InterPro"/>
</dbReference>
<proteinExistence type="inferred from homology"/>
<protein>
    <recommendedName>
        <fullName evidence="1">ATP-dependent DNA helicase</fullName>
        <ecNumber evidence="1">5.6.2.3</ecNumber>
    </recommendedName>
</protein>
<dbReference type="PANTHER" id="PTHR10492:SF57">
    <property type="entry name" value="ATP-DEPENDENT DNA HELICASE"/>
    <property type="match status" value="1"/>
</dbReference>
<keyword evidence="1" id="KW-0347">Helicase</keyword>
<evidence type="ECO:0000259" key="3">
    <source>
        <dbReference type="Pfam" id="PF21530"/>
    </source>
</evidence>
<evidence type="ECO:0000313" key="4">
    <source>
        <dbReference type="EMBL" id="VDP46694.1"/>
    </source>
</evidence>
<accession>A0A3P8EP29</accession>
<dbReference type="GO" id="GO:0016787">
    <property type="term" value="F:hydrolase activity"/>
    <property type="evidence" value="ECO:0007669"/>
    <property type="project" value="UniProtKB-KW"/>
</dbReference>
<organism evidence="5 6">
    <name type="scientific">Heligmosomoides polygyrus</name>
    <name type="common">Parasitic roundworm</name>
    <dbReference type="NCBI Taxonomy" id="6339"/>
    <lineage>
        <taxon>Eukaryota</taxon>
        <taxon>Metazoa</taxon>
        <taxon>Ecdysozoa</taxon>
        <taxon>Nematoda</taxon>
        <taxon>Chromadorea</taxon>
        <taxon>Rhabditida</taxon>
        <taxon>Rhabditina</taxon>
        <taxon>Rhabditomorpha</taxon>
        <taxon>Strongyloidea</taxon>
        <taxon>Heligmosomidae</taxon>
        <taxon>Heligmosomoides</taxon>
    </lineage>
</organism>
<reference evidence="4 5" key="1">
    <citation type="submission" date="2018-11" db="EMBL/GenBank/DDBJ databases">
        <authorList>
            <consortium name="Pathogen Informatics"/>
        </authorList>
    </citation>
    <scope>NUCLEOTIDE SEQUENCE [LARGE SCALE GENOMIC DNA]</scope>
</reference>
<dbReference type="EC" id="5.6.2.3" evidence="1"/>
<keyword evidence="1" id="KW-0234">DNA repair</keyword>
<dbReference type="Proteomes" id="UP000050761">
    <property type="component" value="Unassembled WGS sequence"/>
</dbReference>
<keyword evidence="1" id="KW-0233">DNA recombination</keyword>
<keyword evidence="1" id="KW-0227">DNA damage</keyword>
<feature type="domain" description="DNA helicase Pif1-like DEAD-box helicase" evidence="2">
    <location>
        <begin position="131"/>
        <end position="264"/>
    </location>
</feature>